<keyword evidence="5" id="KW-1185">Reference proteome</keyword>
<dbReference type="Pfam" id="PF21984">
    <property type="entry name" value="DnaD_N"/>
    <property type="match status" value="1"/>
</dbReference>
<dbReference type="InterPro" id="IPR053843">
    <property type="entry name" value="DnaD_N"/>
</dbReference>
<proteinExistence type="inferred from homology"/>
<dbReference type="Gene3D" id="1.10.10.10">
    <property type="entry name" value="Winged helix-like DNA-binding domain superfamily/Winged helix DNA-binding domain"/>
    <property type="match status" value="1"/>
</dbReference>
<dbReference type="PANTHER" id="PTHR37293:SF6">
    <property type="entry name" value="DNA REPLICATION PROTEIN DNAD"/>
    <property type="match status" value="1"/>
</dbReference>
<dbReference type="NCBIfam" id="TIGR01446">
    <property type="entry name" value="DnaD_dom"/>
    <property type="match status" value="1"/>
</dbReference>
<comment type="similarity">
    <text evidence="1">Belongs to the DnaB/DnaD family.</text>
</comment>
<comment type="caution">
    <text evidence="4">The sequence shown here is derived from an EMBL/GenBank/DDBJ whole genome shotgun (WGS) entry which is preliminary data.</text>
</comment>
<dbReference type="InterPro" id="IPR034829">
    <property type="entry name" value="DnaD-like_sf"/>
</dbReference>
<evidence type="ECO:0000313" key="5">
    <source>
        <dbReference type="Proteomes" id="UP001280629"/>
    </source>
</evidence>
<dbReference type="InterPro" id="IPR036388">
    <property type="entry name" value="WH-like_DNA-bd_sf"/>
</dbReference>
<organism evidence="4 5">
    <name type="scientific">Sporosarcina aquimarina</name>
    <dbReference type="NCBI Taxonomy" id="114975"/>
    <lineage>
        <taxon>Bacteria</taxon>
        <taxon>Bacillati</taxon>
        <taxon>Bacillota</taxon>
        <taxon>Bacilli</taxon>
        <taxon>Bacillales</taxon>
        <taxon>Caryophanaceae</taxon>
        <taxon>Sporosarcina</taxon>
    </lineage>
</organism>
<name>A0ABU4FWG4_9BACL</name>
<dbReference type="SUPFAM" id="SSF158499">
    <property type="entry name" value="DnaD domain-like"/>
    <property type="match status" value="1"/>
</dbReference>
<dbReference type="Gene3D" id="1.10.10.630">
    <property type="entry name" value="DnaD domain-like"/>
    <property type="match status" value="1"/>
</dbReference>
<dbReference type="RefSeq" id="WP_317934433.1">
    <property type="nucleotide sequence ID" value="NZ_JAUBDH010000002.1"/>
</dbReference>
<evidence type="ECO:0000259" key="3">
    <source>
        <dbReference type="Pfam" id="PF21984"/>
    </source>
</evidence>
<dbReference type="InterPro" id="IPR006343">
    <property type="entry name" value="DnaB/C_C"/>
</dbReference>
<accession>A0ABU4FWG4</accession>
<sequence length="237" mass="27686">MQQDERLRMWIEQGNVSIPQLFFNSYKKLGIQDTDAMLILQMEAYRAQNIEFPTPSDFSSRMNLSENEVSQILQRLMQRGYLKIAQASDTNGVLFEQFSLLPLWEAVLENEVKKRTETVENNEKQDEGKIYQIFEQEFGRLLSPMECETIAMWIDQDHHGLDIIKAALKEAVIAQKLSMRYIDRILFEWKKKNVTTLADVEKQTKAFRSPAQSIRQGSTQGTVKRVPLYNWLEERDG</sequence>
<dbReference type="Pfam" id="PF07261">
    <property type="entry name" value="DnaB_2"/>
    <property type="match status" value="1"/>
</dbReference>
<dbReference type="Proteomes" id="UP001280629">
    <property type="component" value="Unassembled WGS sequence"/>
</dbReference>
<reference evidence="4 5" key="1">
    <citation type="submission" date="2023-06" db="EMBL/GenBank/DDBJ databases">
        <title>Sporosarcina sp. nov., isolated from Korean traditional fermented seafood 'Jeotgal'.</title>
        <authorList>
            <person name="Yang A.-I."/>
            <person name="Shin N.-R."/>
        </authorList>
    </citation>
    <scope>NUCLEOTIDE SEQUENCE [LARGE SCALE GENOMIC DNA]</scope>
    <source>
        <strain evidence="4 5">KCTC3840</strain>
    </source>
</reference>
<gene>
    <name evidence="4" type="ORF">QT716_03190</name>
</gene>
<feature type="domain" description="DnaB/C C-terminal" evidence="2">
    <location>
        <begin position="131"/>
        <end position="203"/>
    </location>
</feature>
<protein>
    <submittedName>
        <fullName evidence="4">DnaD domain-containing protein</fullName>
    </submittedName>
</protein>
<dbReference type="EMBL" id="JAUBDH010000002">
    <property type="protein sequence ID" value="MDW0109051.1"/>
    <property type="molecule type" value="Genomic_DNA"/>
</dbReference>
<evidence type="ECO:0000256" key="1">
    <source>
        <dbReference type="ARBA" id="ARBA00093462"/>
    </source>
</evidence>
<evidence type="ECO:0000259" key="2">
    <source>
        <dbReference type="Pfam" id="PF07261"/>
    </source>
</evidence>
<dbReference type="InterPro" id="IPR053162">
    <property type="entry name" value="DnaD"/>
</dbReference>
<feature type="domain" description="DnaD N-terminal" evidence="3">
    <location>
        <begin position="18"/>
        <end position="115"/>
    </location>
</feature>
<dbReference type="PANTHER" id="PTHR37293">
    <property type="entry name" value="PHAGE REPLICATION PROTEIN-RELATED"/>
    <property type="match status" value="1"/>
</dbReference>
<evidence type="ECO:0000313" key="4">
    <source>
        <dbReference type="EMBL" id="MDW0109051.1"/>
    </source>
</evidence>